<dbReference type="GO" id="GO:0032993">
    <property type="term" value="C:protein-DNA complex"/>
    <property type="evidence" value="ECO:0007669"/>
    <property type="project" value="TreeGrafter"/>
</dbReference>
<dbReference type="GO" id="GO:0006355">
    <property type="term" value="P:regulation of DNA-templated transcription"/>
    <property type="evidence" value="ECO:0007669"/>
    <property type="project" value="InterPro"/>
</dbReference>
<evidence type="ECO:0000256" key="5">
    <source>
        <dbReference type="SAM" id="Coils"/>
    </source>
</evidence>
<keyword evidence="5" id="KW-0175">Coiled coil</keyword>
<dbReference type="InterPro" id="IPR011006">
    <property type="entry name" value="CheY-like_superfamily"/>
</dbReference>
<dbReference type="CDD" id="cd17624">
    <property type="entry name" value="REC_OmpR_PmrA-like"/>
    <property type="match status" value="1"/>
</dbReference>
<accession>K9XS16</accession>
<dbReference type="Pfam" id="PF00072">
    <property type="entry name" value="Response_reg"/>
    <property type="match status" value="3"/>
</dbReference>
<dbReference type="EMBL" id="CP003653">
    <property type="protein sequence ID" value="AFZ34851.1"/>
    <property type="molecule type" value="Genomic_DNA"/>
</dbReference>
<evidence type="ECO:0000259" key="6">
    <source>
        <dbReference type="PROSITE" id="PS50110"/>
    </source>
</evidence>
<dbReference type="InterPro" id="IPR008207">
    <property type="entry name" value="Sig_transdc_His_kin_Hpt_dom"/>
</dbReference>
<feature type="domain" description="Response regulatory" evidence="6">
    <location>
        <begin position="2"/>
        <end position="117"/>
    </location>
</feature>
<evidence type="ECO:0000256" key="1">
    <source>
        <dbReference type="ARBA" id="ARBA00023125"/>
    </source>
</evidence>
<feature type="domain" description="GGDEF" evidence="7">
    <location>
        <begin position="649"/>
        <end position="779"/>
    </location>
</feature>
<dbReference type="FunFam" id="3.30.70.270:FF:000001">
    <property type="entry name" value="Diguanylate cyclase domain protein"/>
    <property type="match status" value="1"/>
</dbReference>
<dbReference type="Gene3D" id="1.10.10.10">
    <property type="entry name" value="Winged helix-like DNA-binding domain superfamily/Winged helix DNA-binding domain"/>
    <property type="match status" value="1"/>
</dbReference>
<feature type="coiled-coil region" evidence="5">
    <location>
        <begin position="258"/>
        <end position="285"/>
    </location>
</feature>
<organism evidence="10 11">
    <name type="scientific">Stanieria cyanosphaera (strain ATCC 29371 / PCC 7437)</name>
    <dbReference type="NCBI Taxonomy" id="111780"/>
    <lineage>
        <taxon>Bacteria</taxon>
        <taxon>Bacillati</taxon>
        <taxon>Cyanobacteriota</taxon>
        <taxon>Cyanophyceae</taxon>
        <taxon>Pleurocapsales</taxon>
        <taxon>Dermocarpellaceae</taxon>
        <taxon>Stanieria</taxon>
    </lineage>
</organism>
<dbReference type="Proteomes" id="UP000010473">
    <property type="component" value="Chromosome"/>
</dbReference>
<dbReference type="PROSITE" id="PS50887">
    <property type="entry name" value="GGDEF"/>
    <property type="match status" value="1"/>
</dbReference>
<dbReference type="Pfam" id="PF00990">
    <property type="entry name" value="GGDEF"/>
    <property type="match status" value="1"/>
</dbReference>
<keyword evidence="11" id="KW-1185">Reference proteome</keyword>
<dbReference type="InterPro" id="IPR029787">
    <property type="entry name" value="Nucleotide_cyclase"/>
</dbReference>
<dbReference type="Gene3D" id="6.10.250.690">
    <property type="match status" value="1"/>
</dbReference>
<evidence type="ECO:0000259" key="8">
    <source>
        <dbReference type="PROSITE" id="PS50894"/>
    </source>
</evidence>
<feature type="domain" description="HPt" evidence="8">
    <location>
        <begin position="253"/>
        <end position="353"/>
    </location>
</feature>
<feature type="domain" description="OmpR/PhoB-type" evidence="9">
    <location>
        <begin position="125"/>
        <end position="224"/>
    </location>
</feature>
<dbReference type="Gene3D" id="3.30.70.270">
    <property type="match status" value="1"/>
</dbReference>
<proteinExistence type="predicted"/>
<reference evidence="11" key="1">
    <citation type="journal article" date="2013" name="Proc. Natl. Acad. Sci. U.S.A.">
        <title>Improving the coverage of the cyanobacterial phylum using diversity-driven genome sequencing.</title>
        <authorList>
            <person name="Shih P.M."/>
            <person name="Wu D."/>
            <person name="Latifi A."/>
            <person name="Axen S.D."/>
            <person name="Fewer D.P."/>
            <person name="Talla E."/>
            <person name="Calteau A."/>
            <person name="Cai F."/>
            <person name="Tandeau de Marsac N."/>
            <person name="Rippka R."/>
            <person name="Herdman M."/>
            <person name="Sivonen K."/>
            <person name="Coursin T."/>
            <person name="Laurent T."/>
            <person name="Goodwin L."/>
            <person name="Nolan M."/>
            <person name="Davenport K.W."/>
            <person name="Han C.S."/>
            <person name="Rubin E.M."/>
            <person name="Eisen J.A."/>
            <person name="Woyke T."/>
            <person name="Gugger M."/>
            <person name="Kerfeld C.A."/>
        </authorList>
    </citation>
    <scope>NUCLEOTIDE SEQUENCE [LARGE SCALE GENOMIC DNA]</scope>
    <source>
        <strain evidence="11">ATCC 29371 / PCC 7437</strain>
    </source>
</reference>
<dbReference type="Gene3D" id="3.40.50.2300">
    <property type="match status" value="3"/>
</dbReference>
<dbReference type="GO" id="GO:0000976">
    <property type="term" value="F:transcription cis-regulatory region binding"/>
    <property type="evidence" value="ECO:0007669"/>
    <property type="project" value="TreeGrafter"/>
</dbReference>
<name>K9XS16_STAC7</name>
<dbReference type="InterPro" id="IPR043128">
    <property type="entry name" value="Rev_trsase/Diguanyl_cyclase"/>
</dbReference>
<dbReference type="Gene3D" id="1.20.120.160">
    <property type="entry name" value="HPT domain"/>
    <property type="match status" value="1"/>
</dbReference>
<dbReference type="KEGG" id="scs:Sta7437_1281"/>
<evidence type="ECO:0000256" key="3">
    <source>
        <dbReference type="PROSITE-ProRule" id="PRU00169"/>
    </source>
</evidence>
<dbReference type="STRING" id="111780.Sta7437_1281"/>
<protein>
    <submittedName>
        <fullName evidence="10">Multi-component transcriptional regulator, winged helix family</fullName>
    </submittedName>
</protein>
<evidence type="ECO:0000259" key="7">
    <source>
        <dbReference type="PROSITE" id="PS50887"/>
    </source>
</evidence>
<dbReference type="SMART" id="SM00862">
    <property type="entry name" value="Trans_reg_C"/>
    <property type="match status" value="1"/>
</dbReference>
<dbReference type="PANTHER" id="PTHR48111">
    <property type="entry name" value="REGULATOR OF RPOS"/>
    <property type="match status" value="1"/>
</dbReference>
<dbReference type="InterPro" id="IPR000160">
    <property type="entry name" value="GGDEF_dom"/>
</dbReference>
<dbReference type="CDD" id="cd00383">
    <property type="entry name" value="trans_reg_C"/>
    <property type="match status" value="1"/>
</dbReference>
<dbReference type="RefSeq" id="WP_015192524.1">
    <property type="nucleotide sequence ID" value="NC_019748.1"/>
</dbReference>
<evidence type="ECO:0000313" key="10">
    <source>
        <dbReference type="EMBL" id="AFZ34851.1"/>
    </source>
</evidence>
<dbReference type="PATRIC" id="fig|111780.3.peg.1334"/>
<dbReference type="GO" id="GO:0000156">
    <property type="term" value="F:phosphorelay response regulator activity"/>
    <property type="evidence" value="ECO:0007669"/>
    <property type="project" value="TreeGrafter"/>
</dbReference>
<dbReference type="InterPro" id="IPR001867">
    <property type="entry name" value="OmpR/PhoB-type_DNA-bd"/>
</dbReference>
<dbReference type="AlphaFoldDB" id="K9XS16"/>
<dbReference type="CDD" id="cd00156">
    <property type="entry name" value="REC"/>
    <property type="match status" value="2"/>
</dbReference>
<dbReference type="PROSITE" id="PS50894">
    <property type="entry name" value="HPT"/>
    <property type="match status" value="1"/>
</dbReference>
<dbReference type="SMART" id="SM00448">
    <property type="entry name" value="REC"/>
    <property type="match status" value="3"/>
</dbReference>
<feature type="domain" description="Response regulatory" evidence="6">
    <location>
        <begin position="493"/>
        <end position="609"/>
    </location>
</feature>
<dbReference type="SUPFAM" id="SSF52172">
    <property type="entry name" value="CheY-like"/>
    <property type="match status" value="3"/>
</dbReference>
<dbReference type="SUPFAM" id="SSF55073">
    <property type="entry name" value="Nucleotide cyclase"/>
    <property type="match status" value="1"/>
</dbReference>
<dbReference type="HOGENOM" id="CLU_000445_11_38_3"/>
<evidence type="ECO:0000256" key="4">
    <source>
        <dbReference type="PROSITE-ProRule" id="PRU01091"/>
    </source>
</evidence>
<dbReference type="GO" id="GO:0005829">
    <property type="term" value="C:cytosol"/>
    <property type="evidence" value="ECO:0007669"/>
    <property type="project" value="TreeGrafter"/>
</dbReference>
<dbReference type="eggNOG" id="COG0745">
    <property type="taxonomic scope" value="Bacteria"/>
</dbReference>
<gene>
    <name evidence="10" type="ordered locus">Sta7437_1281</name>
</gene>
<evidence type="ECO:0000259" key="9">
    <source>
        <dbReference type="PROSITE" id="PS51755"/>
    </source>
</evidence>
<dbReference type="InterPro" id="IPR036641">
    <property type="entry name" value="HPT_dom_sf"/>
</dbReference>
<dbReference type="OrthoDB" id="442759at2"/>
<feature type="modified residue" description="4-aspartylphosphate" evidence="3">
    <location>
        <position position="52"/>
    </location>
</feature>
<feature type="modified residue" description="Phosphohistidine" evidence="2">
    <location>
        <position position="293"/>
    </location>
</feature>
<dbReference type="InterPro" id="IPR036388">
    <property type="entry name" value="WH-like_DNA-bd_sf"/>
</dbReference>
<dbReference type="eggNOG" id="COG3706">
    <property type="taxonomic scope" value="Bacteria"/>
</dbReference>
<feature type="modified residue" description="4-aspartylphosphate" evidence="3">
    <location>
        <position position="417"/>
    </location>
</feature>
<sequence length="779" mass="88793">MKILLIEDDESLANLVQETLTKQQHYLVDCATDGLEGLELAENFGYDLILLDLVLPKLDGIQLCQKLRSQGDRTPILLLTAQDALTKKVKGLDAGADDYLVKPFELDELLARIRALLRRGNDTLLPILHWQGLNLDPNSCQVNYCDQPLKLTAKEYALLELFLRHPQRIFSQSSLLDQIWSFDEFPSENAVRTQIKGLRQKLKQVGASADFIETIYGMGYRLKQSATAFTEPTKSKIVKPKQSATKLPDLNNIWLQHRAKYLAHLETLTQAIQFLKNELNAKNSLAEAIQIAHTLAGSLGTFGLKKASKYAGQIEQKLKNYSQLTVDDFNLLEQLIEKLNRELNQSFKTSDNLLFLTPRPRTTTYRHKLLIIDDDSALTQVLMSEANTWGLETTVANNLEQARKIVNQNIPDIVLLDLFFPEAIEGGFELLEELTTKQPPIPTIVFTAKESLTTRVKVARLGGKLFLQKPISSYQVLEAIAQVLEQFYPSVAKILVVDEQQKTLDELRQLLAPWGFQVILLADSRQFWQIIEQSLPDLVILQLELPEISGIELCQVVRNDPNWHQLPILAISQSQDEQMIQQAFAAGIDDYLCLPLNPQQLITRIFNRLDKERYRRQQSEIDTLTGVLNRKAFILQINRLLNLAKRQDKPLCFIVIDLDNFKHINDCYGHDAGDLVLRYLGKLLNQLFRKEDVVARWGGEEFVLGLYDVSQESGNHKLEHLLATFCQHNFTDSRDRKFQVSFSGGLAEYPRDGQHLETLYQVADRRLYQAKAQGKNLIV</sequence>
<dbReference type="SUPFAM" id="SSF47226">
    <property type="entry name" value="Histidine-containing phosphotransfer domain, HPT domain"/>
    <property type="match status" value="1"/>
</dbReference>
<feature type="domain" description="Response regulatory" evidence="6">
    <location>
        <begin position="368"/>
        <end position="484"/>
    </location>
</feature>
<dbReference type="PROSITE" id="PS51755">
    <property type="entry name" value="OMPR_PHOB"/>
    <property type="match status" value="1"/>
</dbReference>
<dbReference type="PANTHER" id="PTHR48111:SF15">
    <property type="entry name" value="OMPR SUBFAMILY"/>
    <property type="match status" value="1"/>
</dbReference>
<dbReference type="SMART" id="SM00267">
    <property type="entry name" value="GGDEF"/>
    <property type="match status" value="1"/>
</dbReference>
<comment type="caution">
    <text evidence="3">Lacks conserved residue(s) required for the propagation of feature annotation.</text>
</comment>
<evidence type="ECO:0000256" key="2">
    <source>
        <dbReference type="PROSITE-ProRule" id="PRU00110"/>
    </source>
</evidence>
<keyword evidence="1 4" id="KW-0238">DNA-binding</keyword>
<dbReference type="Pfam" id="PF01627">
    <property type="entry name" value="Hpt"/>
    <property type="match status" value="1"/>
</dbReference>
<dbReference type="Pfam" id="PF00486">
    <property type="entry name" value="Trans_reg_C"/>
    <property type="match status" value="1"/>
</dbReference>
<evidence type="ECO:0000313" key="11">
    <source>
        <dbReference type="Proteomes" id="UP000010473"/>
    </source>
</evidence>
<dbReference type="eggNOG" id="COG2198">
    <property type="taxonomic scope" value="Bacteria"/>
</dbReference>
<dbReference type="PROSITE" id="PS50110">
    <property type="entry name" value="RESPONSE_REGULATORY"/>
    <property type="match status" value="3"/>
</dbReference>
<dbReference type="NCBIfam" id="TIGR00254">
    <property type="entry name" value="GGDEF"/>
    <property type="match status" value="1"/>
</dbReference>
<dbReference type="CDD" id="cd01949">
    <property type="entry name" value="GGDEF"/>
    <property type="match status" value="1"/>
</dbReference>
<keyword evidence="3" id="KW-0597">Phosphoprotein</keyword>
<dbReference type="InterPro" id="IPR001789">
    <property type="entry name" value="Sig_transdc_resp-reg_receiver"/>
</dbReference>
<dbReference type="InterPro" id="IPR039420">
    <property type="entry name" value="WalR-like"/>
</dbReference>
<feature type="DNA-binding region" description="OmpR/PhoB-type" evidence="4">
    <location>
        <begin position="125"/>
        <end position="224"/>
    </location>
</feature>